<evidence type="ECO:0000256" key="4">
    <source>
        <dbReference type="SAM" id="MobiDB-lite"/>
    </source>
</evidence>
<dbReference type="InterPro" id="IPR017847">
    <property type="entry name" value="T6SS_RhsGE_Vgr_subset"/>
</dbReference>
<dbReference type="Gene3D" id="4.10.220.110">
    <property type="match status" value="1"/>
</dbReference>
<dbReference type="NCBIfam" id="TIGR01646">
    <property type="entry name" value="vgr_GE"/>
    <property type="match status" value="1"/>
</dbReference>
<gene>
    <name evidence="7" type="primary">tssI</name>
    <name evidence="7" type="ORF">RXV79_14210</name>
</gene>
<comment type="similarity">
    <text evidence="2">Belongs to the VgrG protein family.</text>
</comment>
<sequence length="761" mass="83855">MPAPITLSSPLPPADLLFESMTTTGGLSALEDMQLNLLSEKADLKPADLLGKPITVNVALADGKRHLNGYVTRFAMGGHQGRYYRYHATVRPWLWFLTRTSDCRIFQDMTVPDIVKKIFDDHRVANFKFNLFRTYRKWTYCVQYRESDFNFIARLLEHEGIYWYFEHKDGEHKLMLVDSRSAHNAVKGHDTLPFYELGAAPPDTESVSRWTFSREIRPGKTVLDSYDFERPSVDLAVEKDTTHDHDLADSEMFDYQGDYIVAADGSQQVEDRLDEQQSRFHVVQAASNGHSIQTGSLLKLTRHPRDDQNTEYLIVATSIQASVSANESGTSGANTFHCDFSAIPSSQQFRPPRRTPKPFVQGPQTAVVVGPGGEEIFTDKYGRVKVQFHWDREAKKKDLKEKSSCWVRVSHPWAGKNFGAIHIPRIGQEVVVGFLEGDPDQPLITGRVYNAEQMPPWDLPANATQSGILTRSSKGGAYANANAIRFEDKKGSEQLWIHAEKNQDIEVENDETHWVGHDRTKTIDHDETVHVKHDRTETVDNDETITVHHDRTETVDNNETITIGVNRTESVGSNEDITIGANRTEAVGANETITIGSNRSITVGASETATVAQQRTHTVGINETISVGAAQEITVGAMQAITVGANQTISVGANQSTSVGAKQSNEIGSDRSLTVGGAQATTVGKKRTTSIGEDDSLTVGKNLTITAADSITIKTGSASITMKKDGTISIKGKDITIDGSGKVNVKASSDIVMKGSKILQN</sequence>
<protein>
    <submittedName>
        <fullName evidence="7">Type VI secretion system tip protein TssI/VgrG</fullName>
    </submittedName>
</protein>
<dbReference type="SUPFAM" id="SSF69349">
    <property type="entry name" value="Phage fibre proteins"/>
    <property type="match status" value="2"/>
</dbReference>
<feature type="domain" description="Gp5/Type VI secretion system Vgr C-terminal trimerisation" evidence="6">
    <location>
        <begin position="466"/>
        <end position="579"/>
    </location>
</feature>
<dbReference type="InterPro" id="IPR006531">
    <property type="entry name" value="Gp5/Vgr_OB"/>
</dbReference>
<comment type="subcellular location">
    <subcellularLocation>
        <location evidence="1">Secreted</location>
    </subcellularLocation>
</comment>
<keyword evidence="3" id="KW-0964">Secreted</keyword>
<dbReference type="InterPro" id="IPR006533">
    <property type="entry name" value="T6SS_Vgr_RhsGE"/>
</dbReference>
<name>A0ABZ0CM68_9BURK</name>
<organism evidence="7 8">
    <name type="scientific">Piscinibacter gummiphilus</name>
    <dbReference type="NCBI Taxonomy" id="946333"/>
    <lineage>
        <taxon>Bacteria</taxon>
        <taxon>Pseudomonadati</taxon>
        <taxon>Pseudomonadota</taxon>
        <taxon>Betaproteobacteria</taxon>
        <taxon>Burkholderiales</taxon>
        <taxon>Sphaerotilaceae</taxon>
        <taxon>Piscinibacter</taxon>
    </lineage>
</organism>
<evidence type="ECO:0000313" key="7">
    <source>
        <dbReference type="EMBL" id="WOB06077.1"/>
    </source>
</evidence>
<keyword evidence="8" id="KW-1185">Reference proteome</keyword>
<dbReference type="Pfam" id="PF22178">
    <property type="entry name" value="Gp5_trimer_C"/>
    <property type="match status" value="2"/>
</dbReference>
<dbReference type="SUPFAM" id="SSF69279">
    <property type="entry name" value="Phage tail proteins"/>
    <property type="match status" value="2"/>
</dbReference>
<accession>A0ABZ0CM68</accession>
<dbReference type="PANTHER" id="PTHR32305">
    <property type="match status" value="1"/>
</dbReference>
<dbReference type="RefSeq" id="WP_316698345.1">
    <property type="nucleotide sequence ID" value="NZ_CP136336.1"/>
</dbReference>
<dbReference type="NCBIfam" id="TIGR03361">
    <property type="entry name" value="VI_Rhs_Vgr"/>
    <property type="match status" value="1"/>
</dbReference>
<dbReference type="Gene3D" id="2.30.110.50">
    <property type="match status" value="1"/>
</dbReference>
<dbReference type="Pfam" id="PF05954">
    <property type="entry name" value="Phage_GPD"/>
    <property type="match status" value="1"/>
</dbReference>
<proteinExistence type="inferred from homology"/>
<reference evidence="7 8" key="1">
    <citation type="submission" date="2023-10" db="EMBL/GenBank/DDBJ databases">
        <title>Bacteria for the degradation of biodegradable plastic PBAT(Polybutylene adipate terephthalate).</title>
        <authorList>
            <person name="Weon H.-Y."/>
            <person name="Yeon J."/>
        </authorList>
    </citation>
    <scope>NUCLEOTIDE SEQUENCE [LARGE SCALE GENOMIC DNA]</scope>
    <source>
        <strain evidence="7 8">SBD 7-3</strain>
    </source>
</reference>
<feature type="domain" description="Gp5/Type VI secretion system Vgr protein OB-fold" evidence="5">
    <location>
        <begin position="379"/>
        <end position="449"/>
    </location>
</feature>
<dbReference type="Proteomes" id="UP001303946">
    <property type="component" value="Chromosome"/>
</dbReference>
<dbReference type="Pfam" id="PF04717">
    <property type="entry name" value="Phage_base_V"/>
    <property type="match status" value="1"/>
</dbReference>
<evidence type="ECO:0000313" key="8">
    <source>
        <dbReference type="Proteomes" id="UP001303946"/>
    </source>
</evidence>
<evidence type="ECO:0000259" key="5">
    <source>
        <dbReference type="Pfam" id="PF04717"/>
    </source>
</evidence>
<feature type="region of interest" description="Disordered" evidence="4">
    <location>
        <begin position="344"/>
        <end position="363"/>
    </location>
</feature>
<feature type="domain" description="Gp5/Type VI secretion system Vgr C-terminal trimerisation" evidence="6">
    <location>
        <begin position="641"/>
        <end position="708"/>
    </location>
</feature>
<dbReference type="Gene3D" id="3.55.50.10">
    <property type="entry name" value="Baseplate protein-like domains"/>
    <property type="match status" value="1"/>
</dbReference>
<evidence type="ECO:0000256" key="3">
    <source>
        <dbReference type="ARBA" id="ARBA00022525"/>
    </source>
</evidence>
<dbReference type="InterPro" id="IPR037026">
    <property type="entry name" value="Vgr_OB-fold_dom_sf"/>
</dbReference>
<dbReference type="PANTHER" id="PTHR32305:SF15">
    <property type="entry name" value="PROTEIN RHSA-RELATED"/>
    <property type="match status" value="1"/>
</dbReference>
<dbReference type="SUPFAM" id="SSF69255">
    <property type="entry name" value="gp5 N-terminal domain-like"/>
    <property type="match status" value="1"/>
</dbReference>
<evidence type="ECO:0000259" key="6">
    <source>
        <dbReference type="Pfam" id="PF22178"/>
    </source>
</evidence>
<dbReference type="Gene3D" id="2.40.50.230">
    <property type="entry name" value="Gp5 N-terminal domain"/>
    <property type="match status" value="1"/>
</dbReference>
<dbReference type="EMBL" id="CP136336">
    <property type="protein sequence ID" value="WOB06077.1"/>
    <property type="molecule type" value="Genomic_DNA"/>
</dbReference>
<evidence type="ECO:0000256" key="1">
    <source>
        <dbReference type="ARBA" id="ARBA00004613"/>
    </source>
</evidence>
<dbReference type="InterPro" id="IPR050708">
    <property type="entry name" value="T6SS_VgrG/RHS"/>
</dbReference>
<dbReference type="InterPro" id="IPR054030">
    <property type="entry name" value="Gp5_Vgr_C"/>
</dbReference>
<evidence type="ECO:0000256" key="2">
    <source>
        <dbReference type="ARBA" id="ARBA00005558"/>
    </source>
</evidence>